<dbReference type="PATRIC" id="fig|1961.12.peg.70"/>
<organism evidence="2 3">
    <name type="scientific">Streptomyces virginiae</name>
    <name type="common">Streptomyces cinnamonensis</name>
    <dbReference type="NCBI Taxonomy" id="1961"/>
    <lineage>
        <taxon>Bacteria</taxon>
        <taxon>Bacillati</taxon>
        <taxon>Actinomycetota</taxon>
        <taxon>Actinomycetes</taxon>
        <taxon>Kitasatosporales</taxon>
        <taxon>Streptomycetaceae</taxon>
        <taxon>Streptomyces</taxon>
    </lineage>
</organism>
<accession>A0A0L8N6D4</accession>
<sequence>MGSATTAVAAEGPASPDRTAAWRGGKSANGWPLVGEVPTQLIEGSEVSVPVLNGDVATILLHVARRFHYEIDTLRRGEVVGHTTSRTVAADYESNHLSGTAIAIRPSSYPIGMRDGLYPHELVVIRDILTEMDGTVAWGGDAKTPKESHFHIALGPGHPKVKGVARKIQGWNDAPGQGAGTVDAFEPTRRRAAAAFTS</sequence>
<reference evidence="3" key="1">
    <citation type="submission" date="2015-07" db="EMBL/GenBank/DDBJ databases">
        <authorList>
            <consortium name="Consortium for Microbial Forensics and Genomics (microFORGE)"/>
            <person name="Knight B.M."/>
            <person name="Roberts D.P."/>
            <person name="Lin D."/>
            <person name="Hari K."/>
            <person name="Fletcher J."/>
            <person name="Melcher U."/>
            <person name="Blagden T."/>
            <person name="Winegar R.A."/>
        </authorList>
    </citation>
    <scope>NUCLEOTIDE SEQUENCE [LARGE SCALE GENOMIC DNA]</scope>
    <source>
        <strain evidence="3">NRRL B-1447</strain>
    </source>
</reference>
<evidence type="ECO:0000313" key="3">
    <source>
        <dbReference type="Proteomes" id="UP000037084"/>
    </source>
</evidence>
<proteinExistence type="predicted"/>
<name>A0A0L8N6D4_STRVG</name>
<dbReference type="AlphaFoldDB" id="A0A0L8N6D4"/>
<comment type="caution">
    <text evidence="2">The sequence shown here is derived from an EMBL/GenBank/DDBJ whole genome shotgun (WGS) entry which is preliminary data.</text>
</comment>
<evidence type="ECO:0008006" key="4">
    <source>
        <dbReference type="Google" id="ProtNLM"/>
    </source>
</evidence>
<gene>
    <name evidence="2" type="ORF">ADK75_00330</name>
</gene>
<protein>
    <recommendedName>
        <fullName evidence="4">Peptidase M15A C-terminal domain-containing protein</fullName>
    </recommendedName>
</protein>
<feature type="region of interest" description="Disordered" evidence="1">
    <location>
        <begin position="1"/>
        <end position="27"/>
    </location>
</feature>
<evidence type="ECO:0000313" key="2">
    <source>
        <dbReference type="EMBL" id="KOG58266.1"/>
    </source>
</evidence>
<dbReference type="Proteomes" id="UP000037084">
    <property type="component" value="Unassembled WGS sequence"/>
</dbReference>
<dbReference type="EMBL" id="LGUV01000001">
    <property type="protein sequence ID" value="KOG58266.1"/>
    <property type="molecule type" value="Genomic_DNA"/>
</dbReference>
<evidence type="ECO:0000256" key="1">
    <source>
        <dbReference type="SAM" id="MobiDB-lite"/>
    </source>
</evidence>